<dbReference type="InterPro" id="IPR036249">
    <property type="entry name" value="Thioredoxin-like_sf"/>
</dbReference>
<evidence type="ECO:0000313" key="3">
    <source>
        <dbReference type="Proteomes" id="UP000178198"/>
    </source>
</evidence>
<gene>
    <name evidence="2" type="ORF">BIW12_00630</name>
</gene>
<dbReference type="Pfam" id="PF00578">
    <property type="entry name" value="AhpC-TSA"/>
    <property type="match status" value="1"/>
</dbReference>
<name>A0A1D9P684_9FLAO</name>
<proteinExistence type="predicted"/>
<organism evidence="2 3">
    <name type="scientific">Flavobacterium commune</name>
    <dbReference type="NCBI Taxonomy" id="1306519"/>
    <lineage>
        <taxon>Bacteria</taxon>
        <taxon>Pseudomonadati</taxon>
        <taxon>Bacteroidota</taxon>
        <taxon>Flavobacteriia</taxon>
        <taxon>Flavobacteriales</taxon>
        <taxon>Flavobacteriaceae</taxon>
        <taxon>Flavobacterium</taxon>
    </lineage>
</organism>
<dbReference type="KEGG" id="fcm:BIW12_00630"/>
<keyword evidence="3" id="KW-1185">Reference proteome</keyword>
<dbReference type="STRING" id="1306519.BIW12_00630"/>
<dbReference type="GO" id="GO:0016491">
    <property type="term" value="F:oxidoreductase activity"/>
    <property type="evidence" value="ECO:0007669"/>
    <property type="project" value="InterPro"/>
</dbReference>
<protein>
    <recommendedName>
        <fullName evidence="1">Alkyl hydroperoxide reductase subunit C/ Thiol specific antioxidant domain-containing protein</fullName>
    </recommendedName>
</protein>
<sequence>MKLVSGQKAPLFVTKDIFGNIIDLSQIENQKIILSFFRYAECPMCNVQIAKIMLQKENFAKHNLKLITVFESSEESLKASIYDRHSFDFVIIADRNRELYTLYGVHPSWFKTIRTFSLKAIQNLKLAFKNEFKIMGRVEGTINQIPADFLIGKDKQIEIAHYGNSVIDHYPLEKLLN</sequence>
<dbReference type="EMBL" id="CP017774">
    <property type="protein sequence ID" value="AOZ98059.1"/>
    <property type="molecule type" value="Genomic_DNA"/>
</dbReference>
<dbReference type="Proteomes" id="UP000178198">
    <property type="component" value="Chromosome"/>
</dbReference>
<feature type="domain" description="Alkyl hydroperoxide reductase subunit C/ Thiol specific antioxidant" evidence="1">
    <location>
        <begin position="6"/>
        <end position="155"/>
    </location>
</feature>
<accession>A0A1D9P684</accession>
<dbReference type="InterPro" id="IPR000866">
    <property type="entry name" value="AhpC/TSA"/>
</dbReference>
<dbReference type="RefSeq" id="WP_071183334.1">
    <property type="nucleotide sequence ID" value="NZ_CP017774.1"/>
</dbReference>
<dbReference type="AlphaFoldDB" id="A0A1D9P684"/>
<dbReference type="GO" id="GO:0016209">
    <property type="term" value="F:antioxidant activity"/>
    <property type="evidence" value="ECO:0007669"/>
    <property type="project" value="InterPro"/>
</dbReference>
<evidence type="ECO:0000313" key="2">
    <source>
        <dbReference type="EMBL" id="AOZ98059.1"/>
    </source>
</evidence>
<evidence type="ECO:0000259" key="1">
    <source>
        <dbReference type="Pfam" id="PF00578"/>
    </source>
</evidence>
<dbReference type="SUPFAM" id="SSF52833">
    <property type="entry name" value="Thioredoxin-like"/>
    <property type="match status" value="1"/>
</dbReference>
<reference evidence="2 3" key="1">
    <citation type="submission" date="2016-10" db="EMBL/GenBank/DDBJ databases">
        <title>Complete Genome Sequence of Flavobacterium sp. PK15.</title>
        <authorList>
            <person name="Ekwe A."/>
            <person name="Kim S.B."/>
        </authorList>
    </citation>
    <scope>NUCLEOTIDE SEQUENCE [LARGE SCALE GENOMIC DNA]</scope>
    <source>
        <strain evidence="2 3">PK15</strain>
    </source>
</reference>
<dbReference type="Gene3D" id="3.40.30.10">
    <property type="entry name" value="Glutaredoxin"/>
    <property type="match status" value="1"/>
</dbReference>
<dbReference type="OrthoDB" id="9809746at2"/>